<comment type="similarity">
    <text evidence="1 4">Belongs to the UPP synthase family.</text>
</comment>
<dbReference type="PROSITE" id="PS01066">
    <property type="entry name" value="UPP_SYNTHASE"/>
    <property type="match status" value="1"/>
</dbReference>
<dbReference type="NCBIfam" id="TIGR00055">
    <property type="entry name" value="uppS"/>
    <property type="match status" value="1"/>
</dbReference>
<dbReference type="InterPro" id="IPR036424">
    <property type="entry name" value="UPP_synth-like_sf"/>
</dbReference>
<reference evidence="7" key="1">
    <citation type="submission" date="2016-05" db="EMBL/GenBank/DDBJ databases">
        <title>Comparative genomics of biotechnologically important yeasts.</title>
        <authorList>
            <consortium name="DOE Joint Genome Institute"/>
            <person name="Riley R."/>
            <person name="Haridas S."/>
            <person name="Wolfe K.H."/>
            <person name="Lopes M.R."/>
            <person name="Hittinger C.T."/>
            <person name="Goker M."/>
            <person name="Salamov A."/>
            <person name="Wisecaver J."/>
            <person name="Long T.M."/>
            <person name="Aerts A.L."/>
            <person name="Barry K."/>
            <person name="Choi C."/>
            <person name="Clum A."/>
            <person name="Coughlan A.Y."/>
            <person name="Deshpande S."/>
            <person name="Douglass A.P."/>
            <person name="Hanson S.J."/>
            <person name="Klenk H.-P."/>
            <person name="Labutti K."/>
            <person name="Lapidus A."/>
            <person name="Lindquist E."/>
            <person name="Lipzen A."/>
            <person name="Meier-Kolthoff J.P."/>
            <person name="Ohm R.A."/>
            <person name="Otillar R.P."/>
            <person name="Pangilinan J."/>
            <person name="Peng Y."/>
            <person name="Rokas A."/>
            <person name="Rosa C.A."/>
            <person name="Scheuner C."/>
            <person name="Sibirny A.A."/>
            <person name="Slot J.C."/>
            <person name="Stielow J.B."/>
            <person name="Sun H."/>
            <person name="Kurtzman C.P."/>
            <person name="Blackwell M."/>
            <person name="Grigoriev I.V."/>
            <person name="Jeffries T.W."/>
        </authorList>
    </citation>
    <scope>NUCLEOTIDE SEQUENCE [LARGE SCALE GENOMIC DNA]</scope>
    <source>
        <strain evidence="7">NRRL Y-17324</strain>
    </source>
</reference>
<feature type="compositionally biased region" description="Acidic residues" evidence="5">
    <location>
        <begin position="299"/>
        <end position="319"/>
    </location>
</feature>
<accession>A0A1E4SM18</accession>
<protein>
    <recommendedName>
        <fullName evidence="4">Alkyl transferase</fullName>
        <ecNumber evidence="4">2.5.1.-</ecNumber>
    </recommendedName>
</protein>
<dbReference type="PANTHER" id="PTHR10291:SF43">
    <property type="entry name" value="DEHYDRODOLICHYL DIPHOSPHATE SYNTHASE COMPLEX SUBUNIT DHDDS"/>
    <property type="match status" value="1"/>
</dbReference>
<dbReference type="Proteomes" id="UP000094285">
    <property type="component" value="Unassembled WGS sequence"/>
</dbReference>
<dbReference type="GO" id="GO:1904423">
    <property type="term" value="C:dehydrodolichyl diphosphate synthase complex"/>
    <property type="evidence" value="ECO:0007669"/>
    <property type="project" value="EnsemblFungi"/>
</dbReference>
<name>A0A1E4SM18_9ASCO</name>
<dbReference type="GO" id="GO:0016020">
    <property type="term" value="C:membrane"/>
    <property type="evidence" value="ECO:0007669"/>
    <property type="project" value="TreeGrafter"/>
</dbReference>
<dbReference type="GO" id="GO:0005811">
    <property type="term" value="C:lipid droplet"/>
    <property type="evidence" value="ECO:0007669"/>
    <property type="project" value="EnsemblFungi"/>
</dbReference>
<dbReference type="AlphaFoldDB" id="A0A1E4SM18"/>
<evidence type="ECO:0000256" key="3">
    <source>
        <dbReference type="ARBA" id="ARBA00022842"/>
    </source>
</evidence>
<dbReference type="GO" id="GO:0045547">
    <property type="term" value="F:ditrans,polycis-polyprenyl diphosphate synthase [(2E,6E)-farnesyl diphosphate specific] activity"/>
    <property type="evidence" value="ECO:0007669"/>
    <property type="project" value="EnsemblFungi"/>
</dbReference>
<keyword evidence="2 4" id="KW-0808">Transferase</keyword>
<organism evidence="6 7">
    <name type="scientific">Suhomyces tanzawaensis NRRL Y-17324</name>
    <dbReference type="NCBI Taxonomy" id="984487"/>
    <lineage>
        <taxon>Eukaryota</taxon>
        <taxon>Fungi</taxon>
        <taxon>Dikarya</taxon>
        <taxon>Ascomycota</taxon>
        <taxon>Saccharomycotina</taxon>
        <taxon>Pichiomycetes</taxon>
        <taxon>Debaryomycetaceae</taxon>
        <taxon>Suhomyces</taxon>
    </lineage>
</organism>
<dbReference type="HAMAP" id="MF_01139">
    <property type="entry name" value="ISPT"/>
    <property type="match status" value="1"/>
</dbReference>
<feature type="region of interest" description="Disordered" evidence="5">
    <location>
        <begin position="272"/>
        <end position="331"/>
    </location>
</feature>
<dbReference type="GeneID" id="30985594"/>
<dbReference type="EMBL" id="KV453910">
    <property type="protein sequence ID" value="ODV80561.1"/>
    <property type="molecule type" value="Genomic_DNA"/>
</dbReference>
<dbReference type="InterPro" id="IPR018520">
    <property type="entry name" value="UPP_synth-like_CS"/>
</dbReference>
<evidence type="ECO:0000256" key="2">
    <source>
        <dbReference type="ARBA" id="ARBA00022679"/>
    </source>
</evidence>
<evidence type="ECO:0000256" key="4">
    <source>
        <dbReference type="RuleBase" id="RU363018"/>
    </source>
</evidence>
<dbReference type="Gene3D" id="3.40.1180.10">
    <property type="entry name" value="Decaprenyl diphosphate synthase-like"/>
    <property type="match status" value="1"/>
</dbReference>
<dbReference type="GO" id="GO:0005783">
    <property type="term" value="C:endoplasmic reticulum"/>
    <property type="evidence" value="ECO:0007669"/>
    <property type="project" value="EnsemblFungi"/>
</dbReference>
<dbReference type="GO" id="GO:0043048">
    <property type="term" value="P:dolichyl monophosphate biosynthetic process"/>
    <property type="evidence" value="ECO:0007669"/>
    <property type="project" value="EnsemblFungi"/>
</dbReference>
<dbReference type="RefSeq" id="XP_020065683.1">
    <property type="nucleotide sequence ID" value="XM_020211458.1"/>
</dbReference>
<dbReference type="STRING" id="984487.A0A1E4SM18"/>
<dbReference type="OrthoDB" id="4173905at2759"/>
<proteinExistence type="inferred from homology"/>
<dbReference type="InterPro" id="IPR001441">
    <property type="entry name" value="UPP_synth-like"/>
</dbReference>
<evidence type="ECO:0000313" key="7">
    <source>
        <dbReference type="Proteomes" id="UP000094285"/>
    </source>
</evidence>
<dbReference type="FunFam" id="3.40.1180.10:FF:000005">
    <property type="entry name" value="Alkyl transferase"/>
    <property type="match status" value="1"/>
</dbReference>
<keyword evidence="3" id="KW-0460">Magnesium</keyword>
<dbReference type="SUPFAM" id="SSF64005">
    <property type="entry name" value="Undecaprenyl diphosphate synthase"/>
    <property type="match status" value="1"/>
</dbReference>
<dbReference type="PANTHER" id="PTHR10291">
    <property type="entry name" value="DEHYDRODOLICHYL DIPHOSPHATE SYNTHASE FAMILY MEMBER"/>
    <property type="match status" value="1"/>
</dbReference>
<gene>
    <name evidence="6" type="ORF">CANTADRAFT_88492</name>
</gene>
<dbReference type="GO" id="GO:0006888">
    <property type="term" value="P:endoplasmic reticulum to Golgi vesicle-mediated transport"/>
    <property type="evidence" value="ECO:0007669"/>
    <property type="project" value="EnsemblFungi"/>
</dbReference>
<dbReference type="Pfam" id="PF01255">
    <property type="entry name" value="Prenyltransf"/>
    <property type="match status" value="1"/>
</dbReference>
<evidence type="ECO:0000256" key="5">
    <source>
        <dbReference type="SAM" id="MobiDB-lite"/>
    </source>
</evidence>
<dbReference type="GO" id="GO:0016094">
    <property type="term" value="P:polyprenol biosynthetic process"/>
    <property type="evidence" value="ECO:0007669"/>
    <property type="project" value="TreeGrafter"/>
</dbReference>
<evidence type="ECO:0000313" key="6">
    <source>
        <dbReference type="EMBL" id="ODV80561.1"/>
    </source>
</evidence>
<dbReference type="EC" id="2.5.1.-" evidence="4"/>
<dbReference type="CDD" id="cd00475">
    <property type="entry name" value="Cis_IPPS"/>
    <property type="match status" value="1"/>
</dbReference>
<evidence type="ECO:0000256" key="1">
    <source>
        <dbReference type="ARBA" id="ARBA00005432"/>
    </source>
</evidence>
<feature type="compositionally biased region" description="Polar residues" evidence="5">
    <location>
        <begin position="273"/>
        <end position="290"/>
    </location>
</feature>
<sequence length="331" mass="37175">MSDWVSTFPGYRNVLTTAKKVFGRIIQTGPTPKHVGMIMDGNRRYAKSKKMEVKEGHNLGFESMANILELLYETGVKSVTVYAFSIENFSRLNYEVKALMDLATLKLEQISQNGDLCEQYGIKVRVLGDTSLLPQSVQDIIKKTTTITERNTRAVLNICFPYTSREEMTHLIKCVVADSVNQGNTFLVDENSINQHLYTGDNPPVDLLLRTSGTYRLSDFLLWQCVSPDCSVVFIDKLWPEFRPWDMCAILLNWSFNKYWYGHGNGNGGSFRNPAQASSPGELVSKTTGASGYKRYTYDEEEDDEETDGTSDLGGDEIDTVTSEEGLVSPK</sequence>
<keyword evidence="7" id="KW-1185">Reference proteome</keyword>